<evidence type="ECO:0000313" key="8">
    <source>
        <dbReference type="EMBL" id="KAJ9647541.1"/>
    </source>
</evidence>
<keyword evidence="9" id="KW-1185">Reference proteome</keyword>
<dbReference type="AlphaFoldDB" id="A0AA39D2M0"/>
<evidence type="ECO:0000256" key="1">
    <source>
        <dbReference type="ARBA" id="ARBA00009986"/>
    </source>
</evidence>
<evidence type="ECO:0000256" key="6">
    <source>
        <dbReference type="RuleBase" id="RU003345"/>
    </source>
</evidence>
<feature type="active site" evidence="5">
    <location>
        <position position="257"/>
    </location>
</feature>
<name>A0AA39D2M0_9EURO</name>
<dbReference type="InterPro" id="IPR015590">
    <property type="entry name" value="Aldehyde_DH_dom"/>
</dbReference>
<organism evidence="8 9">
    <name type="scientific">Knufia peltigerae</name>
    <dbReference type="NCBI Taxonomy" id="1002370"/>
    <lineage>
        <taxon>Eukaryota</taxon>
        <taxon>Fungi</taxon>
        <taxon>Dikarya</taxon>
        <taxon>Ascomycota</taxon>
        <taxon>Pezizomycotina</taxon>
        <taxon>Eurotiomycetes</taxon>
        <taxon>Chaetothyriomycetidae</taxon>
        <taxon>Chaetothyriales</taxon>
        <taxon>Trichomeriaceae</taxon>
        <taxon>Knufia</taxon>
    </lineage>
</organism>
<comment type="catalytic activity">
    <reaction evidence="4">
        <text>an aldehyde + NAD(+) + H2O = a carboxylate + NADH + 2 H(+)</text>
        <dbReference type="Rhea" id="RHEA:16185"/>
        <dbReference type="ChEBI" id="CHEBI:15377"/>
        <dbReference type="ChEBI" id="CHEBI:15378"/>
        <dbReference type="ChEBI" id="CHEBI:17478"/>
        <dbReference type="ChEBI" id="CHEBI:29067"/>
        <dbReference type="ChEBI" id="CHEBI:57540"/>
        <dbReference type="ChEBI" id="CHEBI:57945"/>
        <dbReference type="EC" id="1.2.1.3"/>
    </reaction>
</comment>
<dbReference type="InterPro" id="IPR016162">
    <property type="entry name" value="Ald_DH_N"/>
</dbReference>
<dbReference type="CDD" id="cd07106">
    <property type="entry name" value="ALDH_AldA-AAD23400"/>
    <property type="match status" value="1"/>
</dbReference>
<dbReference type="Pfam" id="PF00171">
    <property type="entry name" value="Aldedh"/>
    <property type="match status" value="1"/>
</dbReference>
<evidence type="ECO:0000313" key="9">
    <source>
        <dbReference type="Proteomes" id="UP001172681"/>
    </source>
</evidence>
<dbReference type="FunFam" id="3.40.605.10:FF:000007">
    <property type="entry name" value="NAD/NADP-dependent betaine aldehyde dehydrogenase"/>
    <property type="match status" value="1"/>
</dbReference>
<dbReference type="PANTHER" id="PTHR11699">
    <property type="entry name" value="ALDEHYDE DEHYDROGENASE-RELATED"/>
    <property type="match status" value="1"/>
</dbReference>
<sequence>MGSIGPYSDAGGAFNPFKGYFNSIDGTLRPTKETRHGTNPATLETLPEVPVATEKEVQAAVSAGQRAFKSWSQKPWSTRRDAVLSFADAIETHAQGLAELLTMEQGKPTSLATGEVSYTLNWMRGMAKIEFIDEMRTTKQGSKVIIRYVPLGLTVGILPWNYPVAQLCQKMLQAVLTGNTIIIKPSPFTPYCGLKLGELAQRCFPPGVVQVLSGDNLLGPMLTGHPDIKKISFTGSTATGKHIMQNAAKTLKRVTLELGGNDPAIVCKDVDVGVVAPQVGLGTWGSSPWIASLAFYNSGQVCLAIKRVYVHASIYDSFKSVVVRHVNGLKVGNGREDGVALGPVQNQMQYDKVSGFLSAAEKEGWTVVAGGVSTKQPGTGYFIQPAVIDRPPDDSSIVTEEPFGPIMPLLAWTDKDDVISRANDTPMGLGASVWSKNLDEARSIAEKLEAGSVWLNAHLALDVSVPFGGHKESGIGCEGGIEGLKAFCNIQSLYLSS</sequence>
<keyword evidence="2 6" id="KW-0560">Oxidoreductase</keyword>
<evidence type="ECO:0000256" key="2">
    <source>
        <dbReference type="ARBA" id="ARBA00023002"/>
    </source>
</evidence>
<dbReference type="InterPro" id="IPR016160">
    <property type="entry name" value="Ald_DH_CS_CYS"/>
</dbReference>
<dbReference type="GO" id="GO:0004029">
    <property type="term" value="F:aldehyde dehydrogenase (NAD+) activity"/>
    <property type="evidence" value="ECO:0007669"/>
    <property type="project" value="UniProtKB-EC"/>
</dbReference>
<dbReference type="PROSITE" id="PS00070">
    <property type="entry name" value="ALDEHYDE_DEHYDR_CYS"/>
    <property type="match status" value="1"/>
</dbReference>
<evidence type="ECO:0000256" key="5">
    <source>
        <dbReference type="PROSITE-ProRule" id="PRU10007"/>
    </source>
</evidence>
<reference evidence="8" key="1">
    <citation type="submission" date="2022-10" db="EMBL/GenBank/DDBJ databases">
        <title>Culturing micro-colonial fungi from biological soil crusts in the Mojave desert and describing Neophaeococcomyces mojavensis, and introducing the new genera and species Taxawa tesnikishii.</title>
        <authorList>
            <person name="Kurbessoian T."/>
            <person name="Stajich J.E."/>
        </authorList>
    </citation>
    <scope>NUCLEOTIDE SEQUENCE</scope>
    <source>
        <strain evidence="8">TK_35</strain>
    </source>
</reference>
<dbReference type="PROSITE" id="PS00687">
    <property type="entry name" value="ALDEHYDE_DEHYDR_GLU"/>
    <property type="match status" value="1"/>
</dbReference>
<comment type="similarity">
    <text evidence="1 6">Belongs to the aldehyde dehydrogenase family.</text>
</comment>
<dbReference type="InterPro" id="IPR016163">
    <property type="entry name" value="Ald_DH_C"/>
</dbReference>
<dbReference type="EC" id="1.2.1.3" evidence="3"/>
<dbReference type="EMBL" id="JAPDRN010000001">
    <property type="protein sequence ID" value="KAJ9647541.1"/>
    <property type="molecule type" value="Genomic_DNA"/>
</dbReference>
<dbReference type="Gene3D" id="3.40.605.10">
    <property type="entry name" value="Aldehyde Dehydrogenase, Chain A, domain 1"/>
    <property type="match status" value="1"/>
</dbReference>
<evidence type="ECO:0000256" key="4">
    <source>
        <dbReference type="ARBA" id="ARBA00049194"/>
    </source>
</evidence>
<dbReference type="InterPro" id="IPR029510">
    <property type="entry name" value="Ald_DH_CS_GLU"/>
</dbReference>
<proteinExistence type="inferred from homology"/>
<accession>A0AA39D2M0</accession>
<evidence type="ECO:0000256" key="3">
    <source>
        <dbReference type="ARBA" id="ARBA00024226"/>
    </source>
</evidence>
<evidence type="ECO:0000259" key="7">
    <source>
        <dbReference type="Pfam" id="PF00171"/>
    </source>
</evidence>
<gene>
    <name evidence="8" type="ORF">H2204_000170</name>
</gene>
<dbReference type="SUPFAM" id="SSF53720">
    <property type="entry name" value="ALDH-like"/>
    <property type="match status" value="1"/>
</dbReference>
<dbReference type="Gene3D" id="3.40.309.10">
    <property type="entry name" value="Aldehyde Dehydrogenase, Chain A, domain 2"/>
    <property type="match status" value="1"/>
</dbReference>
<dbReference type="Proteomes" id="UP001172681">
    <property type="component" value="Unassembled WGS sequence"/>
</dbReference>
<feature type="domain" description="Aldehyde dehydrogenase" evidence="7">
    <location>
        <begin position="33"/>
        <end position="492"/>
    </location>
</feature>
<dbReference type="InterPro" id="IPR016161">
    <property type="entry name" value="Ald_DH/histidinol_DH"/>
</dbReference>
<dbReference type="InterPro" id="IPR044086">
    <property type="entry name" value="LUC3-like"/>
</dbReference>
<protein>
    <recommendedName>
        <fullName evidence="3">aldehyde dehydrogenase (NAD(+))</fullName>
        <ecNumber evidence="3">1.2.1.3</ecNumber>
    </recommendedName>
</protein>
<comment type="caution">
    <text evidence="8">The sequence shown here is derived from an EMBL/GenBank/DDBJ whole genome shotgun (WGS) entry which is preliminary data.</text>
</comment>